<keyword evidence="3" id="KW-1185">Reference proteome</keyword>
<evidence type="ECO:0000313" key="2">
    <source>
        <dbReference type="EMBL" id="KAK2664523.1"/>
    </source>
</evidence>
<dbReference type="EMBL" id="JANJYI010000001">
    <property type="protein sequence ID" value="KAK2664523.1"/>
    <property type="molecule type" value="Genomic_DNA"/>
</dbReference>
<feature type="compositionally biased region" description="Low complexity" evidence="1">
    <location>
        <begin position="119"/>
        <end position="128"/>
    </location>
</feature>
<name>A0AAD9XSX9_9ROSI</name>
<gene>
    <name evidence="2" type="ORF">Ddye_003097</name>
</gene>
<evidence type="ECO:0000313" key="3">
    <source>
        <dbReference type="Proteomes" id="UP001280121"/>
    </source>
</evidence>
<accession>A0AAD9XSX9</accession>
<feature type="compositionally biased region" description="Pro residues" evidence="1">
    <location>
        <begin position="56"/>
        <end position="66"/>
    </location>
</feature>
<evidence type="ECO:0000256" key="1">
    <source>
        <dbReference type="SAM" id="MobiDB-lite"/>
    </source>
</evidence>
<dbReference type="Proteomes" id="UP001280121">
    <property type="component" value="Unassembled WGS sequence"/>
</dbReference>
<reference evidence="2" key="1">
    <citation type="journal article" date="2023" name="Plant J.">
        <title>Genome sequences and population genomics provide insights into the demographic history, inbreeding, and mutation load of two 'living fossil' tree species of Dipteronia.</title>
        <authorList>
            <person name="Feng Y."/>
            <person name="Comes H.P."/>
            <person name="Chen J."/>
            <person name="Zhu S."/>
            <person name="Lu R."/>
            <person name="Zhang X."/>
            <person name="Li P."/>
            <person name="Qiu J."/>
            <person name="Olsen K.M."/>
            <person name="Qiu Y."/>
        </authorList>
    </citation>
    <scope>NUCLEOTIDE SEQUENCE</scope>
    <source>
        <strain evidence="2">KIB01</strain>
    </source>
</reference>
<sequence length="167" mass="18922">MAAISHSCCRYPVKDRVVVFVHQRLRKCAYIQTYRGMIHPIPDQKMWPEIERSKLLPPPFETPPGKPKLQRKREPDEKSRGGKSGIVLCKNYGMAGHNKRTCKNEKQPTQNSSRMKNKTTNSTTGATTPQPPTQKSRKKTKKNDSTVGASHTTTQTQPQSQLTQHLD</sequence>
<feature type="region of interest" description="Disordered" evidence="1">
    <location>
        <begin position="54"/>
        <end position="167"/>
    </location>
</feature>
<dbReference type="AlphaFoldDB" id="A0AAD9XSX9"/>
<organism evidence="2 3">
    <name type="scientific">Dipteronia dyeriana</name>
    <dbReference type="NCBI Taxonomy" id="168575"/>
    <lineage>
        <taxon>Eukaryota</taxon>
        <taxon>Viridiplantae</taxon>
        <taxon>Streptophyta</taxon>
        <taxon>Embryophyta</taxon>
        <taxon>Tracheophyta</taxon>
        <taxon>Spermatophyta</taxon>
        <taxon>Magnoliopsida</taxon>
        <taxon>eudicotyledons</taxon>
        <taxon>Gunneridae</taxon>
        <taxon>Pentapetalae</taxon>
        <taxon>rosids</taxon>
        <taxon>malvids</taxon>
        <taxon>Sapindales</taxon>
        <taxon>Sapindaceae</taxon>
        <taxon>Hippocastanoideae</taxon>
        <taxon>Acereae</taxon>
        <taxon>Dipteronia</taxon>
    </lineage>
</organism>
<proteinExistence type="predicted"/>
<protein>
    <submittedName>
        <fullName evidence="2">Uncharacterized protein</fullName>
    </submittedName>
</protein>
<feature type="compositionally biased region" description="Low complexity" evidence="1">
    <location>
        <begin position="150"/>
        <end position="167"/>
    </location>
</feature>
<comment type="caution">
    <text evidence="2">The sequence shown here is derived from an EMBL/GenBank/DDBJ whole genome shotgun (WGS) entry which is preliminary data.</text>
</comment>